<dbReference type="InterPro" id="IPR001623">
    <property type="entry name" value="DnaJ_domain"/>
</dbReference>
<dbReference type="PROSITE" id="PS00636">
    <property type="entry name" value="DNAJ_1"/>
    <property type="match status" value="1"/>
</dbReference>
<evidence type="ECO:0000313" key="4">
    <source>
        <dbReference type="EMBL" id="KEZ41461.1"/>
    </source>
</evidence>
<feature type="domain" description="J" evidence="3">
    <location>
        <begin position="6"/>
        <end position="71"/>
    </location>
</feature>
<feature type="region of interest" description="Disordered" evidence="2">
    <location>
        <begin position="125"/>
        <end position="253"/>
    </location>
</feature>
<accession>A0A084G299</accession>
<feature type="compositionally biased region" description="Low complexity" evidence="2">
    <location>
        <begin position="172"/>
        <end position="212"/>
    </location>
</feature>
<feature type="compositionally biased region" description="Low complexity" evidence="2">
    <location>
        <begin position="144"/>
        <end position="155"/>
    </location>
</feature>
<dbReference type="Pfam" id="PF14308">
    <property type="entry name" value="DnaJ-X"/>
    <property type="match status" value="1"/>
</dbReference>
<dbReference type="VEuPathDB" id="FungiDB:SAPIO_CDS7602"/>
<dbReference type="OMA" id="RPALMDK"/>
<dbReference type="GO" id="GO:0016558">
    <property type="term" value="P:protein import into peroxisome matrix"/>
    <property type="evidence" value="ECO:0007669"/>
    <property type="project" value="TreeGrafter"/>
</dbReference>
<dbReference type="EMBL" id="JOWA01000110">
    <property type="protein sequence ID" value="KEZ41461.1"/>
    <property type="molecule type" value="Genomic_DNA"/>
</dbReference>
<dbReference type="PRINTS" id="PR00625">
    <property type="entry name" value="JDOMAIN"/>
</dbReference>
<dbReference type="Gene3D" id="1.10.287.110">
    <property type="entry name" value="DnaJ domain"/>
    <property type="match status" value="1"/>
</dbReference>
<dbReference type="Proteomes" id="UP000028545">
    <property type="component" value="Unassembled WGS sequence"/>
</dbReference>
<dbReference type="InterPro" id="IPR052814">
    <property type="entry name" value="Peroxisomal_DnaJ"/>
</dbReference>
<dbReference type="PANTHER" id="PTHR45006:SF1">
    <property type="entry name" value="DNAJ-LIKE PROTEIN 1"/>
    <property type="match status" value="1"/>
</dbReference>
<dbReference type="HOGENOM" id="CLU_025145_3_1_1"/>
<feature type="compositionally biased region" description="Basic and acidic residues" evidence="2">
    <location>
        <begin position="133"/>
        <end position="143"/>
    </location>
</feature>
<dbReference type="KEGG" id="sapo:SAPIO_CDS7602"/>
<evidence type="ECO:0000259" key="3">
    <source>
        <dbReference type="PROSITE" id="PS50076"/>
    </source>
</evidence>
<keyword evidence="1" id="KW-0143">Chaperone</keyword>
<name>A0A084G299_PSEDA</name>
<comment type="caution">
    <text evidence="4">The sequence shown here is derived from an EMBL/GenBank/DDBJ whole genome shotgun (WGS) entry which is preliminary data.</text>
</comment>
<dbReference type="AlphaFoldDB" id="A0A084G299"/>
<protein>
    <submittedName>
        <fullName evidence="4">DnaJ domain-containing protein</fullName>
    </submittedName>
</protein>
<reference evidence="4 5" key="1">
    <citation type="journal article" date="2014" name="Genome Announc.">
        <title>Draft genome sequence of the pathogenic fungus Scedosporium apiospermum.</title>
        <authorList>
            <person name="Vandeputte P."/>
            <person name="Ghamrawi S."/>
            <person name="Rechenmann M."/>
            <person name="Iltis A."/>
            <person name="Giraud S."/>
            <person name="Fleury M."/>
            <person name="Thornton C."/>
            <person name="Delhaes L."/>
            <person name="Meyer W."/>
            <person name="Papon N."/>
            <person name="Bouchara J.P."/>
        </authorList>
    </citation>
    <scope>NUCLEOTIDE SEQUENCE [LARGE SCALE GENOMIC DNA]</scope>
    <source>
        <strain evidence="4 5">IHEM 14462</strain>
    </source>
</reference>
<dbReference type="PROSITE" id="PS50076">
    <property type="entry name" value="DNAJ_2"/>
    <property type="match status" value="1"/>
</dbReference>
<sequence>MVVDTAYYDLLGVKPEANDIEIKKAYRKLAIIHHPDKNPDDPSASAKFQEIGEAYQVLSDPQLRAAYDKYGKESARPTEGFVDPSEFFTSIFGGDAFLDWIGEISIIKDLTAAMDITMQQQAAEDGEFPGTEEAMKESMKTAEAEAGAAGSSSAGPKTTPPTVVVEDEKSDAAAAGTSATAGEPGPRRTPSPAGRTTPSPSPSGTSTPRPTAIPIRPALMDKPSDEVIPPPAAQSDDLQKKKKDKGGLTKEQRDQLAALRKEQERARKERVDTLTAKLLDRLSVWTETDKGADVTAAFQEKMRLEVEELKMESFGIDICHAIGQTYVSKGSTLLRSQKFLGISGFFSRMKDKGNMVKDTWNTISSALDAQAEMEKMARLEEEAGEDWTEERKVEYERRVTGKILTAAWRGSKFEIQDILRSVCDNVLNDKAVPLPKRLERAQALVIIGDVFNRARRSPEEEGDYLVFEQLVAEAAMKDKDKDRRKSKDKRRTQVAADAPNVPKPS</sequence>
<gene>
    <name evidence="4" type="ORF">SAPIO_CDS7602</name>
</gene>
<dbReference type="GO" id="GO:0005829">
    <property type="term" value="C:cytosol"/>
    <property type="evidence" value="ECO:0007669"/>
    <property type="project" value="TreeGrafter"/>
</dbReference>
<evidence type="ECO:0000313" key="5">
    <source>
        <dbReference type="Proteomes" id="UP000028545"/>
    </source>
</evidence>
<proteinExistence type="predicted"/>
<dbReference type="FunFam" id="1.10.287.110:FF:000028">
    <property type="entry name" value="DnaJ domain protein"/>
    <property type="match status" value="1"/>
</dbReference>
<dbReference type="SMART" id="SM00271">
    <property type="entry name" value="DnaJ"/>
    <property type="match status" value="1"/>
</dbReference>
<dbReference type="InterPro" id="IPR036869">
    <property type="entry name" value="J_dom_sf"/>
</dbReference>
<dbReference type="GeneID" id="27726674"/>
<dbReference type="RefSeq" id="XP_016641260.1">
    <property type="nucleotide sequence ID" value="XM_016789433.1"/>
</dbReference>
<dbReference type="SUPFAM" id="SSF46565">
    <property type="entry name" value="Chaperone J-domain"/>
    <property type="match status" value="1"/>
</dbReference>
<dbReference type="InterPro" id="IPR026894">
    <property type="entry name" value="DnaJ_X"/>
</dbReference>
<feature type="region of interest" description="Disordered" evidence="2">
    <location>
        <begin position="477"/>
        <end position="505"/>
    </location>
</feature>
<keyword evidence="5" id="KW-1185">Reference proteome</keyword>
<evidence type="ECO:0000256" key="1">
    <source>
        <dbReference type="ARBA" id="ARBA00023186"/>
    </source>
</evidence>
<dbReference type="Pfam" id="PF00226">
    <property type="entry name" value="DnaJ"/>
    <property type="match status" value="1"/>
</dbReference>
<dbReference type="InterPro" id="IPR018253">
    <property type="entry name" value="DnaJ_domain_CS"/>
</dbReference>
<dbReference type="PANTHER" id="PTHR45006">
    <property type="entry name" value="DNAJ-LIKE PROTEIN 1"/>
    <property type="match status" value="1"/>
</dbReference>
<dbReference type="CDD" id="cd06257">
    <property type="entry name" value="DnaJ"/>
    <property type="match status" value="1"/>
</dbReference>
<dbReference type="OrthoDB" id="552049at2759"/>
<organism evidence="4 5">
    <name type="scientific">Pseudallescheria apiosperma</name>
    <name type="common">Scedosporium apiospermum</name>
    <dbReference type="NCBI Taxonomy" id="563466"/>
    <lineage>
        <taxon>Eukaryota</taxon>
        <taxon>Fungi</taxon>
        <taxon>Dikarya</taxon>
        <taxon>Ascomycota</taxon>
        <taxon>Pezizomycotina</taxon>
        <taxon>Sordariomycetes</taxon>
        <taxon>Hypocreomycetidae</taxon>
        <taxon>Microascales</taxon>
        <taxon>Microascaceae</taxon>
        <taxon>Scedosporium</taxon>
    </lineage>
</organism>
<evidence type="ECO:0000256" key="2">
    <source>
        <dbReference type="SAM" id="MobiDB-lite"/>
    </source>
</evidence>